<dbReference type="AlphaFoldDB" id="A0A6L6YJF5"/>
<dbReference type="InterPro" id="IPR008927">
    <property type="entry name" value="6-PGluconate_DH-like_C_sf"/>
</dbReference>
<dbReference type="PIRSF" id="PIRSF000124">
    <property type="entry name" value="UDPglc_GDPman_dh"/>
    <property type="match status" value="1"/>
</dbReference>
<dbReference type="GO" id="GO:0051287">
    <property type="term" value="F:NAD binding"/>
    <property type="evidence" value="ECO:0007669"/>
    <property type="project" value="InterPro"/>
</dbReference>
<dbReference type="InterPro" id="IPR017476">
    <property type="entry name" value="UDP-Glc/GDP-Man"/>
</dbReference>
<keyword evidence="7" id="KW-1185">Reference proteome</keyword>
<dbReference type="Pfam" id="PF00984">
    <property type="entry name" value="UDPG_MGDP_dh"/>
    <property type="match status" value="1"/>
</dbReference>
<dbReference type="PANTHER" id="PTHR43491:SF2">
    <property type="entry name" value="UDP-N-ACETYL-D-MANNOSAMINE DEHYDROGENASE"/>
    <property type="match status" value="1"/>
</dbReference>
<evidence type="ECO:0000256" key="4">
    <source>
        <dbReference type="PIRNR" id="PIRNR000124"/>
    </source>
</evidence>
<dbReference type="SUPFAM" id="SSF48179">
    <property type="entry name" value="6-phosphogluconate dehydrogenase C-terminal domain-like"/>
    <property type="match status" value="1"/>
</dbReference>
<dbReference type="InterPro" id="IPR014027">
    <property type="entry name" value="UDP-Glc/GDP-Man_DH_C"/>
</dbReference>
<organism evidence="6 7">
    <name type="scientific">Parasutterella muris</name>
    <dbReference type="NCBI Taxonomy" id="2565572"/>
    <lineage>
        <taxon>Bacteria</taxon>
        <taxon>Pseudomonadati</taxon>
        <taxon>Pseudomonadota</taxon>
        <taxon>Betaproteobacteria</taxon>
        <taxon>Burkholderiales</taxon>
        <taxon>Sutterellaceae</taxon>
        <taxon>Parasutterella</taxon>
    </lineage>
</organism>
<dbReference type="PANTHER" id="PTHR43491">
    <property type="entry name" value="UDP-N-ACETYL-D-MANNOSAMINE DEHYDROGENASE"/>
    <property type="match status" value="1"/>
</dbReference>
<evidence type="ECO:0000313" key="6">
    <source>
        <dbReference type="EMBL" id="MVX57816.1"/>
    </source>
</evidence>
<protein>
    <submittedName>
        <fullName evidence="6">Nucleotide sugar dehydrogenase</fullName>
    </submittedName>
</protein>
<dbReference type="InterPro" id="IPR014026">
    <property type="entry name" value="UDP-Glc/GDP-Man_DH_dimer"/>
</dbReference>
<dbReference type="InterPro" id="IPR036220">
    <property type="entry name" value="UDP-Glc/GDP-Man_DH_C_sf"/>
</dbReference>
<dbReference type="InterPro" id="IPR001732">
    <property type="entry name" value="UDP-Glc/GDP-Man_DH_N"/>
</dbReference>
<dbReference type="SMART" id="SM00984">
    <property type="entry name" value="UDPG_MGDP_dh_C"/>
    <property type="match status" value="1"/>
</dbReference>
<dbReference type="SUPFAM" id="SSF51735">
    <property type="entry name" value="NAD(P)-binding Rossmann-fold domains"/>
    <property type="match status" value="1"/>
</dbReference>
<evidence type="ECO:0000256" key="3">
    <source>
        <dbReference type="ARBA" id="ARBA00023027"/>
    </source>
</evidence>
<evidence type="ECO:0000256" key="1">
    <source>
        <dbReference type="ARBA" id="ARBA00006601"/>
    </source>
</evidence>
<dbReference type="GO" id="GO:0016616">
    <property type="term" value="F:oxidoreductase activity, acting on the CH-OH group of donors, NAD or NADP as acceptor"/>
    <property type="evidence" value="ECO:0007669"/>
    <property type="project" value="InterPro"/>
</dbReference>
<evidence type="ECO:0000313" key="7">
    <source>
        <dbReference type="Proteomes" id="UP000472580"/>
    </source>
</evidence>
<name>A0A6L6YJF5_9BURK</name>
<dbReference type="Pfam" id="PF03720">
    <property type="entry name" value="UDPG_MGDP_dh_C"/>
    <property type="match status" value="1"/>
</dbReference>
<dbReference type="PIRSF" id="PIRSF500136">
    <property type="entry name" value="UDP_ManNAc_DH"/>
    <property type="match status" value="1"/>
</dbReference>
<gene>
    <name evidence="6" type="ORF">E5987_11540</name>
</gene>
<keyword evidence="2" id="KW-0560">Oxidoreductase</keyword>
<reference evidence="6 7" key="1">
    <citation type="submission" date="2019-12" db="EMBL/GenBank/DDBJ databases">
        <title>Microbes associate with the intestines of laboratory mice.</title>
        <authorList>
            <person name="Navarre W."/>
            <person name="Wong E."/>
        </authorList>
    </citation>
    <scope>NUCLEOTIDE SEQUENCE [LARGE SCALE GENOMIC DNA]</scope>
    <source>
        <strain evidence="6 7">NM82_D38</strain>
    </source>
</reference>
<comment type="similarity">
    <text evidence="1 4">Belongs to the UDP-glucose/GDP-mannose dehydrogenase family.</text>
</comment>
<dbReference type="GO" id="GO:0000271">
    <property type="term" value="P:polysaccharide biosynthetic process"/>
    <property type="evidence" value="ECO:0007669"/>
    <property type="project" value="InterPro"/>
</dbReference>
<dbReference type="RefSeq" id="WP_160336231.1">
    <property type="nucleotide sequence ID" value="NZ_WSRP01000048.1"/>
</dbReference>
<dbReference type="NCBIfam" id="TIGR03026">
    <property type="entry name" value="NDP-sugDHase"/>
    <property type="match status" value="1"/>
</dbReference>
<dbReference type="SUPFAM" id="SSF52413">
    <property type="entry name" value="UDP-glucose/GDP-mannose dehydrogenase C-terminal domain"/>
    <property type="match status" value="1"/>
</dbReference>
<accession>A0A6L6YJF5</accession>
<sequence>MHKESYRIAVIGCGYVGLPLALAFSRLFPVVGFDLDEKRVFELSQPFDRNGEYSAEEFQHRQLSFSSDDEDLRNCNVFIIAVPTPVDQNHSPDLSCLINASRMVGSLLKKGDCVIYESTVAPGCTGKICLPILKDESALVPGEDFYLGFSPERVNPGDAEHTLQSISKVVSGINEESLLFIEKLYSFVVNKTCMASSIEIAEASKLVENIQRDVNIALMNELSVYLEKMGIPMDEVLEVSASKWNFSNYHPGLVGGHCIAVDPYYLLESAEKEGVPLSLIQQARDVNENMPEEFACRILSKLEKPYRGKKVLIRGLAFKPGVKDIRNTKTPQLRELLLKQGIEVDVYDPFVDHSVSLSMFGFETIDEITDQYDLIVLPHNLSIIGPRESPYRNS</sequence>
<dbReference type="InterPro" id="IPR036291">
    <property type="entry name" value="NAD(P)-bd_dom_sf"/>
</dbReference>
<evidence type="ECO:0000256" key="2">
    <source>
        <dbReference type="ARBA" id="ARBA00023002"/>
    </source>
</evidence>
<dbReference type="EMBL" id="WSRP01000048">
    <property type="protein sequence ID" value="MVX57816.1"/>
    <property type="molecule type" value="Genomic_DNA"/>
</dbReference>
<dbReference type="Pfam" id="PF03721">
    <property type="entry name" value="UDPG_MGDP_dh_N"/>
    <property type="match status" value="1"/>
</dbReference>
<proteinExistence type="inferred from homology"/>
<dbReference type="OrthoDB" id="9803238at2"/>
<feature type="domain" description="UDP-glucose/GDP-mannose dehydrogenase C-terminal" evidence="5">
    <location>
        <begin position="312"/>
        <end position="386"/>
    </location>
</feature>
<keyword evidence="3" id="KW-0520">NAD</keyword>
<dbReference type="InterPro" id="IPR028359">
    <property type="entry name" value="UDP_ManNAc/GlcNAc_DH"/>
</dbReference>
<evidence type="ECO:0000259" key="5">
    <source>
        <dbReference type="SMART" id="SM00984"/>
    </source>
</evidence>
<comment type="caution">
    <text evidence="6">The sequence shown here is derived from an EMBL/GenBank/DDBJ whole genome shotgun (WGS) entry which is preliminary data.</text>
</comment>
<dbReference type="GO" id="GO:0016628">
    <property type="term" value="F:oxidoreductase activity, acting on the CH-CH group of donors, NAD or NADP as acceptor"/>
    <property type="evidence" value="ECO:0007669"/>
    <property type="project" value="InterPro"/>
</dbReference>
<dbReference type="Proteomes" id="UP000472580">
    <property type="component" value="Unassembled WGS sequence"/>
</dbReference>
<dbReference type="Gene3D" id="3.40.50.720">
    <property type="entry name" value="NAD(P)-binding Rossmann-like Domain"/>
    <property type="match status" value="2"/>
</dbReference>